<dbReference type="EMBL" id="DS486009">
    <property type="protein sequence ID" value="KYG13564.1"/>
    <property type="molecule type" value="Genomic_DNA"/>
</dbReference>
<protein>
    <submittedName>
        <fullName evidence="2">Uncharacterized protein</fullName>
    </submittedName>
</protein>
<feature type="compositionally biased region" description="Polar residues" evidence="1">
    <location>
        <begin position="1"/>
        <end position="17"/>
    </location>
</feature>
<sequence>MQDTIGSAKSQQFTGTIGSRDEASFRFDDGTVIKGPLDIPVNPASHVSGTGFWAQG</sequence>
<evidence type="ECO:0000313" key="2">
    <source>
        <dbReference type="EMBL" id="KYG13564.1"/>
    </source>
</evidence>
<gene>
    <name evidence="2" type="ORF">FVEG_17623</name>
</gene>
<accession>A0A139YBC5</accession>
<keyword evidence="3" id="KW-1185">Reference proteome</keyword>
<dbReference type="VEuPathDB" id="FungiDB:FVEG_17623"/>
<dbReference type="KEGG" id="fvr:FVEG_17623"/>
<proteinExistence type="predicted"/>
<dbReference type="AlphaFoldDB" id="A0A139YBC5"/>
<evidence type="ECO:0000256" key="1">
    <source>
        <dbReference type="SAM" id="MobiDB-lite"/>
    </source>
</evidence>
<evidence type="ECO:0000313" key="3">
    <source>
        <dbReference type="Proteomes" id="UP000009096"/>
    </source>
</evidence>
<dbReference type="RefSeq" id="XP_018762248.1">
    <property type="nucleotide sequence ID" value="XM_018906863.1"/>
</dbReference>
<feature type="region of interest" description="Disordered" evidence="1">
    <location>
        <begin position="1"/>
        <end position="21"/>
    </location>
</feature>
<dbReference type="GeneID" id="30074499"/>
<dbReference type="OrthoDB" id="2984728at2759"/>
<name>A0A139YBC5_GIBM7</name>
<reference evidence="2 3" key="1">
    <citation type="journal article" date="2010" name="Nature">
        <title>Comparative genomics reveals mobile pathogenicity chromosomes in Fusarium.</title>
        <authorList>
            <person name="Ma L.J."/>
            <person name="van der Does H.C."/>
            <person name="Borkovich K.A."/>
            <person name="Coleman J.J."/>
            <person name="Daboussi M.J."/>
            <person name="Di Pietro A."/>
            <person name="Dufresne M."/>
            <person name="Freitag M."/>
            <person name="Grabherr M."/>
            <person name="Henrissat B."/>
            <person name="Houterman P.M."/>
            <person name="Kang S."/>
            <person name="Shim W.B."/>
            <person name="Woloshuk C."/>
            <person name="Xie X."/>
            <person name="Xu J.R."/>
            <person name="Antoniw J."/>
            <person name="Baker S.E."/>
            <person name="Bluhm B.H."/>
            <person name="Breakspear A."/>
            <person name="Brown D.W."/>
            <person name="Butchko R.A."/>
            <person name="Chapman S."/>
            <person name="Coulson R."/>
            <person name="Coutinho P.M."/>
            <person name="Danchin E.G."/>
            <person name="Diener A."/>
            <person name="Gale L.R."/>
            <person name="Gardiner D.M."/>
            <person name="Goff S."/>
            <person name="Hammond-Kosack K.E."/>
            <person name="Hilburn K."/>
            <person name="Hua-Van A."/>
            <person name="Jonkers W."/>
            <person name="Kazan K."/>
            <person name="Kodira C.D."/>
            <person name="Koehrsen M."/>
            <person name="Kumar L."/>
            <person name="Lee Y.H."/>
            <person name="Li L."/>
            <person name="Manners J.M."/>
            <person name="Miranda-Saavedra D."/>
            <person name="Mukherjee M."/>
            <person name="Park G."/>
            <person name="Park J."/>
            <person name="Park S.Y."/>
            <person name="Proctor R.H."/>
            <person name="Regev A."/>
            <person name="Ruiz-Roldan M.C."/>
            <person name="Sain D."/>
            <person name="Sakthikumar S."/>
            <person name="Sykes S."/>
            <person name="Schwartz D.C."/>
            <person name="Turgeon B.G."/>
            <person name="Wapinski I."/>
            <person name="Yoder O."/>
            <person name="Young S."/>
            <person name="Zeng Q."/>
            <person name="Zhou S."/>
            <person name="Galagan J."/>
            <person name="Cuomo C.A."/>
            <person name="Kistler H.C."/>
            <person name="Rep M."/>
        </authorList>
    </citation>
    <scope>NUCLEOTIDE SEQUENCE [LARGE SCALE GENOMIC DNA]</scope>
    <source>
        <strain evidence="3">M3125 / FGSC 7600</strain>
    </source>
</reference>
<organism evidence="2 3">
    <name type="scientific">Gibberella moniliformis (strain M3125 / FGSC 7600)</name>
    <name type="common">Maize ear and stalk rot fungus</name>
    <name type="synonym">Fusarium verticillioides</name>
    <dbReference type="NCBI Taxonomy" id="334819"/>
    <lineage>
        <taxon>Eukaryota</taxon>
        <taxon>Fungi</taxon>
        <taxon>Dikarya</taxon>
        <taxon>Ascomycota</taxon>
        <taxon>Pezizomycotina</taxon>
        <taxon>Sordariomycetes</taxon>
        <taxon>Hypocreomycetidae</taxon>
        <taxon>Hypocreales</taxon>
        <taxon>Nectriaceae</taxon>
        <taxon>Fusarium</taxon>
        <taxon>Fusarium fujikuroi species complex</taxon>
    </lineage>
</organism>
<dbReference type="Proteomes" id="UP000009096">
    <property type="component" value="Chromosome 8"/>
</dbReference>